<dbReference type="NCBIfam" id="NF007215">
    <property type="entry name" value="PRK09637.1"/>
    <property type="match status" value="1"/>
</dbReference>
<dbReference type="Gene3D" id="1.10.1740.10">
    <property type="match status" value="1"/>
</dbReference>
<dbReference type="Pfam" id="PF08281">
    <property type="entry name" value="Sigma70_r4_2"/>
    <property type="match status" value="1"/>
</dbReference>
<dbReference type="InParanoid" id="Q3ABF5"/>
<keyword evidence="5 6" id="KW-0804">Transcription</keyword>
<dbReference type="HOGENOM" id="CLU_047691_3_4_9"/>
<dbReference type="PROSITE" id="PS01063">
    <property type="entry name" value="SIGMA70_ECF"/>
    <property type="match status" value="1"/>
</dbReference>
<comment type="similarity">
    <text evidence="1 6">Belongs to the sigma-70 factor family. ECF subfamily.</text>
</comment>
<dbReference type="InterPro" id="IPR036388">
    <property type="entry name" value="WH-like_DNA-bd_sf"/>
</dbReference>
<dbReference type="InterPro" id="IPR039425">
    <property type="entry name" value="RNA_pol_sigma-70-like"/>
</dbReference>
<dbReference type="NCBIfam" id="TIGR02959">
    <property type="entry name" value="SigZ"/>
    <property type="match status" value="1"/>
</dbReference>
<gene>
    <name evidence="9" type="primary">sigZ</name>
    <name evidence="9" type="ordered locus">CHY_1709</name>
</gene>
<dbReference type="RefSeq" id="WP_011344604.1">
    <property type="nucleotide sequence ID" value="NC_007503.1"/>
</dbReference>
<dbReference type="SUPFAM" id="SSF88659">
    <property type="entry name" value="Sigma3 and sigma4 domains of RNA polymerase sigma factors"/>
    <property type="match status" value="1"/>
</dbReference>
<keyword evidence="2 6" id="KW-0805">Transcription regulation</keyword>
<dbReference type="GO" id="GO:0006352">
    <property type="term" value="P:DNA-templated transcription initiation"/>
    <property type="evidence" value="ECO:0007669"/>
    <property type="project" value="InterPro"/>
</dbReference>
<evidence type="ECO:0000256" key="1">
    <source>
        <dbReference type="ARBA" id="ARBA00010641"/>
    </source>
</evidence>
<evidence type="ECO:0000256" key="4">
    <source>
        <dbReference type="ARBA" id="ARBA00023125"/>
    </source>
</evidence>
<dbReference type="GO" id="GO:0006950">
    <property type="term" value="P:response to stress"/>
    <property type="evidence" value="ECO:0007669"/>
    <property type="project" value="UniProtKB-ARBA"/>
</dbReference>
<dbReference type="InterPro" id="IPR014284">
    <property type="entry name" value="RNA_pol_sigma-70_dom"/>
</dbReference>
<keyword evidence="3 6" id="KW-0731">Sigma factor</keyword>
<dbReference type="InterPro" id="IPR000838">
    <property type="entry name" value="RNA_pol_sigma70_ECF_CS"/>
</dbReference>
<organism evidence="9 10">
    <name type="scientific">Carboxydothermus hydrogenoformans (strain ATCC BAA-161 / DSM 6008 / Z-2901)</name>
    <dbReference type="NCBI Taxonomy" id="246194"/>
    <lineage>
        <taxon>Bacteria</taxon>
        <taxon>Bacillati</taxon>
        <taxon>Bacillota</taxon>
        <taxon>Clostridia</taxon>
        <taxon>Thermoanaerobacterales</taxon>
        <taxon>Thermoanaerobacteraceae</taxon>
        <taxon>Carboxydothermus</taxon>
    </lineage>
</organism>
<dbReference type="PANTHER" id="PTHR43133">
    <property type="entry name" value="RNA POLYMERASE ECF-TYPE SIGMA FACTO"/>
    <property type="match status" value="1"/>
</dbReference>
<dbReference type="Gene3D" id="1.10.10.10">
    <property type="entry name" value="Winged helix-like DNA-binding domain superfamily/Winged helix DNA-binding domain"/>
    <property type="match status" value="1"/>
</dbReference>
<dbReference type="InterPro" id="IPR014304">
    <property type="entry name" value="RNA_pol_sigma-Z"/>
</dbReference>
<dbReference type="STRING" id="246194.CHY_1709"/>
<dbReference type="Proteomes" id="UP000002706">
    <property type="component" value="Chromosome"/>
</dbReference>
<dbReference type="AlphaFoldDB" id="Q3ABF5"/>
<dbReference type="GO" id="GO:0016987">
    <property type="term" value="F:sigma factor activity"/>
    <property type="evidence" value="ECO:0007669"/>
    <property type="project" value="UniProtKB-KW"/>
</dbReference>
<evidence type="ECO:0000256" key="6">
    <source>
        <dbReference type="RuleBase" id="RU000716"/>
    </source>
</evidence>
<evidence type="ECO:0000313" key="10">
    <source>
        <dbReference type="Proteomes" id="UP000002706"/>
    </source>
</evidence>
<dbReference type="SUPFAM" id="SSF88946">
    <property type="entry name" value="Sigma2 domain of RNA polymerase sigma factors"/>
    <property type="match status" value="1"/>
</dbReference>
<dbReference type="InterPro" id="IPR013249">
    <property type="entry name" value="RNA_pol_sigma70_r4_t2"/>
</dbReference>
<dbReference type="FunCoup" id="Q3ABF5">
    <property type="interactions" value="14"/>
</dbReference>
<dbReference type="Pfam" id="PF04542">
    <property type="entry name" value="Sigma70_r2"/>
    <property type="match status" value="1"/>
</dbReference>
<sequence length="186" mass="22077">MIRLANIFEDFSKEFYQLLKNFIKKQVSQESDVEDILQEVMIKIYKNIDKLNDSSKLQSWIYQIAKNTIIDYYRKQSKSIFLHDNLVFYSSPVESTFNKEIAQCLKNMIDHLPDPYRQAILLTEYHGFTQKKVSEKLGLSVSGVKSRVQRARKMLKNMLENCCYLEFDRLGNIIDYQHKDTNCKYC</sequence>
<dbReference type="InterPro" id="IPR013324">
    <property type="entry name" value="RNA_pol_sigma_r3/r4-like"/>
</dbReference>
<dbReference type="OrthoDB" id="9784984at2"/>
<accession>Q3ABF5</accession>
<dbReference type="eggNOG" id="COG1595">
    <property type="taxonomic scope" value="Bacteria"/>
</dbReference>
<dbReference type="GO" id="GO:0003677">
    <property type="term" value="F:DNA binding"/>
    <property type="evidence" value="ECO:0007669"/>
    <property type="project" value="UniProtKB-KW"/>
</dbReference>
<keyword evidence="10" id="KW-1185">Reference proteome</keyword>
<evidence type="ECO:0000256" key="3">
    <source>
        <dbReference type="ARBA" id="ARBA00023082"/>
    </source>
</evidence>
<feature type="domain" description="RNA polymerase sigma factor 70 region 4 type 2" evidence="8">
    <location>
        <begin position="103"/>
        <end position="155"/>
    </location>
</feature>
<dbReference type="CDD" id="cd06171">
    <property type="entry name" value="Sigma70_r4"/>
    <property type="match status" value="1"/>
</dbReference>
<dbReference type="EMBL" id="CP000141">
    <property type="protein sequence ID" value="ABB13809.1"/>
    <property type="molecule type" value="Genomic_DNA"/>
</dbReference>
<evidence type="ECO:0000256" key="2">
    <source>
        <dbReference type="ARBA" id="ARBA00023015"/>
    </source>
</evidence>
<reference evidence="9 10" key="1">
    <citation type="journal article" date="2005" name="PLoS Genet.">
        <title>Life in hot carbon monoxide: the complete genome sequence of Carboxydothermus hydrogenoformans Z-2901.</title>
        <authorList>
            <person name="Wu M."/>
            <person name="Ren Q."/>
            <person name="Durkin A.S."/>
            <person name="Daugherty S.C."/>
            <person name="Brinkac L.M."/>
            <person name="Dodson R.J."/>
            <person name="Madupu R."/>
            <person name="Sullivan S.A."/>
            <person name="Kolonay J.F."/>
            <person name="Haft D.H."/>
            <person name="Nelson W.C."/>
            <person name="Tallon L.J."/>
            <person name="Jones K.M."/>
            <person name="Ulrich L.E."/>
            <person name="Gonzalez J.M."/>
            <person name="Zhulin I.B."/>
            <person name="Robb F.T."/>
            <person name="Eisen J.A."/>
        </authorList>
    </citation>
    <scope>NUCLEOTIDE SEQUENCE [LARGE SCALE GENOMIC DNA]</scope>
    <source>
        <strain evidence="10">ATCC BAA-161 / DSM 6008 / Z-2901</strain>
    </source>
</reference>
<dbReference type="NCBIfam" id="TIGR02937">
    <property type="entry name" value="sigma70-ECF"/>
    <property type="match status" value="1"/>
</dbReference>
<protein>
    <recommendedName>
        <fullName evidence="6">RNA polymerase sigma factor</fullName>
    </recommendedName>
</protein>
<dbReference type="InterPro" id="IPR013325">
    <property type="entry name" value="RNA_pol_sigma_r2"/>
</dbReference>
<evidence type="ECO:0000259" key="7">
    <source>
        <dbReference type="Pfam" id="PF04542"/>
    </source>
</evidence>
<proteinExistence type="inferred from homology"/>
<dbReference type="InterPro" id="IPR007627">
    <property type="entry name" value="RNA_pol_sigma70_r2"/>
</dbReference>
<keyword evidence="4 6" id="KW-0238">DNA-binding</keyword>
<dbReference type="KEGG" id="chy:CHY_1709"/>
<evidence type="ECO:0000256" key="5">
    <source>
        <dbReference type="ARBA" id="ARBA00023163"/>
    </source>
</evidence>
<name>Q3ABF5_CARHZ</name>
<evidence type="ECO:0000259" key="8">
    <source>
        <dbReference type="Pfam" id="PF08281"/>
    </source>
</evidence>
<evidence type="ECO:0000313" key="9">
    <source>
        <dbReference type="EMBL" id="ABB13809.1"/>
    </source>
</evidence>
<feature type="domain" description="RNA polymerase sigma-70 region 2" evidence="7">
    <location>
        <begin position="14"/>
        <end position="78"/>
    </location>
</feature>
<dbReference type="PANTHER" id="PTHR43133:SF62">
    <property type="entry name" value="RNA POLYMERASE SIGMA FACTOR SIGZ"/>
    <property type="match status" value="1"/>
</dbReference>